<keyword evidence="7" id="KW-0675">Receptor</keyword>
<feature type="domain" description="NR LBD" evidence="10">
    <location>
        <begin position="113"/>
        <end position="381"/>
    </location>
</feature>
<keyword evidence="4" id="KW-0805">Transcription regulation</keyword>
<dbReference type="Pfam" id="PF00105">
    <property type="entry name" value="zf-C4"/>
    <property type="match status" value="1"/>
</dbReference>
<dbReference type="AlphaFoldDB" id="A0AAN5I5A9"/>
<dbReference type="PROSITE" id="PS51843">
    <property type="entry name" value="NR_LBD"/>
    <property type="match status" value="1"/>
</dbReference>
<dbReference type="GO" id="GO:0003700">
    <property type="term" value="F:DNA-binding transcription factor activity"/>
    <property type="evidence" value="ECO:0007669"/>
    <property type="project" value="InterPro"/>
</dbReference>
<dbReference type="InterPro" id="IPR001628">
    <property type="entry name" value="Znf_hrmn_rcpt"/>
</dbReference>
<dbReference type="InterPro" id="IPR013088">
    <property type="entry name" value="Znf_NHR/GATA"/>
</dbReference>
<evidence type="ECO:0000256" key="5">
    <source>
        <dbReference type="ARBA" id="ARBA00023125"/>
    </source>
</evidence>
<evidence type="ECO:0000256" key="8">
    <source>
        <dbReference type="ARBA" id="ARBA00023242"/>
    </source>
</evidence>
<dbReference type="GO" id="GO:0008270">
    <property type="term" value="F:zinc ion binding"/>
    <property type="evidence" value="ECO:0007669"/>
    <property type="project" value="UniProtKB-KW"/>
</dbReference>
<reference evidence="12" key="1">
    <citation type="submission" date="2022-10" db="EMBL/GenBank/DDBJ databases">
        <title>Genome assembly of Pristionchus species.</title>
        <authorList>
            <person name="Yoshida K."/>
            <person name="Sommer R.J."/>
        </authorList>
    </citation>
    <scope>NUCLEOTIDE SEQUENCE [LARGE SCALE GENOMIC DNA]</scope>
    <source>
        <strain evidence="12">RS5460</strain>
    </source>
</reference>
<dbReference type="PANTHER" id="PTHR46011:SF6">
    <property type="entry name" value="HIGH ZINC ACTIVATED NUCLEAR RECEPTOR PROTEIN"/>
    <property type="match status" value="1"/>
</dbReference>
<dbReference type="SMART" id="SM00430">
    <property type="entry name" value="HOLI"/>
    <property type="match status" value="1"/>
</dbReference>
<keyword evidence="5" id="KW-0238">DNA-binding</keyword>
<accession>A0AAN5I5A9</accession>
<evidence type="ECO:0000256" key="2">
    <source>
        <dbReference type="ARBA" id="ARBA00022771"/>
    </source>
</evidence>
<evidence type="ECO:0000259" key="10">
    <source>
        <dbReference type="PROSITE" id="PS51843"/>
    </source>
</evidence>
<keyword evidence="12" id="KW-1185">Reference proteome</keyword>
<dbReference type="InterPro" id="IPR000536">
    <property type="entry name" value="Nucl_hrmn_rcpt_lig-bd"/>
</dbReference>
<evidence type="ECO:0000259" key="9">
    <source>
        <dbReference type="PROSITE" id="PS51030"/>
    </source>
</evidence>
<name>A0AAN5I5A9_9BILA</name>
<dbReference type="PRINTS" id="PR00047">
    <property type="entry name" value="STROIDFINGER"/>
</dbReference>
<dbReference type="SMART" id="SM00399">
    <property type="entry name" value="ZnF_C4"/>
    <property type="match status" value="1"/>
</dbReference>
<dbReference type="GO" id="GO:0005634">
    <property type="term" value="C:nucleus"/>
    <property type="evidence" value="ECO:0007669"/>
    <property type="project" value="TreeGrafter"/>
</dbReference>
<evidence type="ECO:0000256" key="3">
    <source>
        <dbReference type="ARBA" id="ARBA00022833"/>
    </source>
</evidence>
<dbReference type="Gene3D" id="3.30.50.10">
    <property type="entry name" value="Erythroid Transcription Factor GATA-1, subunit A"/>
    <property type="match status" value="1"/>
</dbReference>
<feature type="non-terminal residue" evidence="11">
    <location>
        <position position="1"/>
    </location>
</feature>
<dbReference type="Pfam" id="PF00104">
    <property type="entry name" value="Hormone_recep"/>
    <property type="match status" value="1"/>
</dbReference>
<dbReference type="GO" id="GO:0043565">
    <property type="term" value="F:sequence-specific DNA binding"/>
    <property type="evidence" value="ECO:0007669"/>
    <property type="project" value="InterPro"/>
</dbReference>
<evidence type="ECO:0000256" key="1">
    <source>
        <dbReference type="ARBA" id="ARBA00022723"/>
    </source>
</evidence>
<sequence>SSVFIPTPMVSSSLCAVCDAECSSFHLGVRACRACTVFFRRTRGRSNPYECKAKGRCENDNVPCKKCRFDKFTELLKEKKLKRCETKQDLSVASTSSPIDQPPLPLYELPSVNEESIIDKLRAAYRMVGVVRRTAELSMRSERNREHPLSIGLGEYSLHPTTTSFMSEASRVLASTLVQFATESFEEFEGLSNEDKWQLVKHFHKPFHIYDSCYRSNIAFPGKFTRHFNSFTTFLDIENLEEFVRSFPDNEERKHEADAVRMARFHLENNVRPCRIAMERFEPCEEEFLAMLGIQFWTIDMMLPVSDEIFDLAAKYRSIVLRDLRQFYAQRGITEYGARIGELFCTNNLLTAKVESNKRNFEVFRLLEVFNDESFVYSMQK</sequence>
<keyword evidence="6" id="KW-0804">Transcription</keyword>
<organism evidence="11 12">
    <name type="scientific">Pristionchus mayeri</name>
    <dbReference type="NCBI Taxonomy" id="1317129"/>
    <lineage>
        <taxon>Eukaryota</taxon>
        <taxon>Metazoa</taxon>
        <taxon>Ecdysozoa</taxon>
        <taxon>Nematoda</taxon>
        <taxon>Chromadorea</taxon>
        <taxon>Rhabditida</taxon>
        <taxon>Rhabditina</taxon>
        <taxon>Diplogasteromorpha</taxon>
        <taxon>Diplogasteroidea</taxon>
        <taxon>Neodiplogasteridae</taxon>
        <taxon>Pristionchus</taxon>
    </lineage>
</organism>
<gene>
    <name evidence="11" type="ORF">PMAYCL1PPCAC_23082</name>
</gene>
<dbReference type="SUPFAM" id="SSF57716">
    <property type="entry name" value="Glucocorticoid receptor-like (DNA-binding domain)"/>
    <property type="match status" value="1"/>
</dbReference>
<evidence type="ECO:0000256" key="7">
    <source>
        <dbReference type="ARBA" id="ARBA00023170"/>
    </source>
</evidence>
<evidence type="ECO:0000256" key="6">
    <source>
        <dbReference type="ARBA" id="ARBA00023163"/>
    </source>
</evidence>
<keyword evidence="1" id="KW-0479">Metal-binding</keyword>
<dbReference type="SUPFAM" id="SSF48508">
    <property type="entry name" value="Nuclear receptor ligand-binding domain"/>
    <property type="match status" value="1"/>
</dbReference>
<dbReference type="EMBL" id="BTRK01000005">
    <property type="protein sequence ID" value="GMR52887.1"/>
    <property type="molecule type" value="Genomic_DNA"/>
</dbReference>
<evidence type="ECO:0008006" key="13">
    <source>
        <dbReference type="Google" id="ProtNLM"/>
    </source>
</evidence>
<keyword evidence="3" id="KW-0862">Zinc</keyword>
<keyword evidence="2" id="KW-0863">Zinc-finger</keyword>
<dbReference type="Proteomes" id="UP001328107">
    <property type="component" value="Unassembled WGS sequence"/>
</dbReference>
<feature type="domain" description="Nuclear receptor" evidence="9">
    <location>
        <begin position="12"/>
        <end position="88"/>
    </location>
</feature>
<dbReference type="InterPro" id="IPR035500">
    <property type="entry name" value="NHR-like_dom_sf"/>
</dbReference>
<evidence type="ECO:0000313" key="12">
    <source>
        <dbReference type="Proteomes" id="UP001328107"/>
    </source>
</evidence>
<evidence type="ECO:0000313" key="11">
    <source>
        <dbReference type="EMBL" id="GMR52887.1"/>
    </source>
</evidence>
<dbReference type="PANTHER" id="PTHR46011">
    <property type="entry name" value="NUCLEAR HORMONE RECEPTOR FAMILY MEMBER NHR-86-RELATED"/>
    <property type="match status" value="1"/>
</dbReference>
<evidence type="ECO:0000256" key="4">
    <source>
        <dbReference type="ARBA" id="ARBA00023015"/>
    </source>
</evidence>
<dbReference type="PROSITE" id="PS51030">
    <property type="entry name" value="NUCLEAR_REC_DBD_2"/>
    <property type="match status" value="1"/>
</dbReference>
<keyword evidence="8" id="KW-0539">Nucleus</keyword>
<comment type="caution">
    <text evidence="11">The sequence shown here is derived from an EMBL/GenBank/DDBJ whole genome shotgun (WGS) entry which is preliminary data.</text>
</comment>
<dbReference type="Gene3D" id="1.10.565.10">
    <property type="entry name" value="Retinoid X Receptor"/>
    <property type="match status" value="1"/>
</dbReference>
<protein>
    <recommendedName>
        <fullName evidence="13">Nuclear receptor</fullName>
    </recommendedName>
</protein>
<proteinExistence type="predicted"/>